<dbReference type="PANTHER" id="PTHR11579:SF18">
    <property type="entry name" value="PROTEIN-L-ISOASPARTATE O-METHYLTRANSFERASE"/>
    <property type="match status" value="1"/>
</dbReference>
<proteinExistence type="inferred from homology"/>
<keyword evidence="5" id="KW-0489">Methyltransferase</keyword>
<dbReference type="GO" id="GO:0005737">
    <property type="term" value="C:cytoplasm"/>
    <property type="evidence" value="ECO:0007669"/>
    <property type="project" value="TreeGrafter"/>
</dbReference>
<accession>A0A7C9KY93</accession>
<comment type="caution">
    <text evidence="5">The sequence shown here is derived from an EMBL/GenBank/DDBJ whole genome shotgun (WGS) entry which is preliminary data.</text>
</comment>
<evidence type="ECO:0000313" key="6">
    <source>
        <dbReference type="Proteomes" id="UP000481327"/>
    </source>
</evidence>
<keyword evidence="6" id="KW-1185">Reference proteome</keyword>
<feature type="compositionally biased region" description="Low complexity" evidence="4">
    <location>
        <begin position="9"/>
        <end position="23"/>
    </location>
</feature>
<dbReference type="Proteomes" id="UP000481327">
    <property type="component" value="Unassembled WGS sequence"/>
</dbReference>
<keyword evidence="5" id="KW-0808">Transferase</keyword>
<reference evidence="5 6" key="1">
    <citation type="submission" date="2019-09" db="EMBL/GenBank/DDBJ databases">
        <title>Polymorphobacter sp. isolated from a lake in China.</title>
        <authorList>
            <person name="Liu Z."/>
        </authorList>
    </citation>
    <scope>NUCLEOTIDE SEQUENCE [LARGE SCALE GENOMIC DNA]</scope>
    <source>
        <strain evidence="5 6">D40P</strain>
    </source>
</reference>
<dbReference type="Pfam" id="PF01135">
    <property type="entry name" value="PCMT"/>
    <property type="match status" value="1"/>
</dbReference>
<dbReference type="InterPro" id="IPR000682">
    <property type="entry name" value="PCMT"/>
</dbReference>
<evidence type="ECO:0000256" key="1">
    <source>
        <dbReference type="ARBA" id="ARBA00005369"/>
    </source>
</evidence>
<name>A0A7C9KY93_9SPHN</name>
<organism evidence="5 6">
    <name type="scientific">Sandarakinorhabdus fusca</name>
    <dbReference type="NCBI Taxonomy" id="1439888"/>
    <lineage>
        <taxon>Bacteria</taxon>
        <taxon>Pseudomonadati</taxon>
        <taxon>Pseudomonadota</taxon>
        <taxon>Alphaproteobacteria</taxon>
        <taxon>Sphingomonadales</taxon>
        <taxon>Sphingosinicellaceae</taxon>
        <taxon>Sandarakinorhabdus</taxon>
    </lineage>
</organism>
<sequence length="239" mass="23919">MLREPPVTPASTTDTTPAAAPAADAAPAAGASAVLRQTMIDSQLRTVGIMDADVVRAFGAVPRERFMPAAAVGLAYADAAIEVAPGRWLLEPMTLGLLLQNARVMPSDRVLVVGAATGYTAAILAEIGARVTALESDAGLAALAQAAGVAVVSGPLVDGWAADAPYDLVVFEGAIALVPPAIAAQLAPGGRAAAVVRDGAVGSAHAGPVLADGSIGGLAFLEVAARPLPGFERPRRFAF</sequence>
<dbReference type="OrthoDB" id="9798496at2"/>
<dbReference type="AlphaFoldDB" id="A0A7C9KY93"/>
<dbReference type="GO" id="GO:0004719">
    <property type="term" value="F:protein-L-isoaspartate (D-aspartate) O-methyltransferase activity"/>
    <property type="evidence" value="ECO:0007669"/>
    <property type="project" value="InterPro"/>
</dbReference>
<dbReference type="Gene3D" id="3.40.50.150">
    <property type="entry name" value="Vaccinia Virus protein VP39"/>
    <property type="match status" value="1"/>
</dbReference>
<dbReference type="RefSeq" id="WP_152579121.1">
    <property type="nucleotide sequence ID" value="NZ_JAATJI010000001.1"/>
</dbReference>
<evidence type="ECO:0000256" key="2">
    <source>
        <dbReference type="ARBA" id="ARBA00013346"/>
    </source>
</evidence>
<comment type="similarity">
    <text evidence="1">Belongs to the methyltransferase superfamily. L-isoaspartyl/D-aspartyl protein methyltransferase family.</text>
</comment>
<gene>
    <name evidence="5" type="ORF">F3168_15435</name>
</gene>
<evidence type="ECO:0000256" key="4">
    <source>
        <dbReference type="SAM" id="MobiDB-lite"/>
    </source>
</evidence>
<dbReference type="PANTHER" id="PTHR11579">
    <property type="entry name" value="PROTEIN-L-ISOASPARTATE O-METHYLTRANSFERASE"/>
    <property type="match status" value="1"/>
</dbReference>
<dbReference type="GO" id="GO:0032259">
    <property type="term" value="P:methylation"/>
    <property type="evidence" value="ECO:0007669"/>
    <property type="project" value="UniProtKB-KW"/>
</dbReference>
<feature type="region of interest" description="Disordered" evidence="4">
    <location>
        <begin position="1"/>
        <end position="23"/>
    </location>
</feature>
<dbReference type="SUPFAM" id="SSF53335">
    <property type="entry name" value="S-adenosyl-L-methionine-dependent methyltransferases"/>
    <property type="match status" value="1"/>
</dbReference>
<protein>
    <recommendedName>
        <fullName evidence="2">Protein-L-isoaspartate O-methyltransferase</fullName>
    </recommendedName>
    <alternativeName>
        <fullName evidence="3">Protein L-isoaspartyl methyltransferase</fullName>
    </alternativeName>
</protein>
<evidence type="ECO:0000313" key="5">
    <source>
        <dbReference type="EMBL" id="MQT18645.1"/>
    </source>
</evidence>
<dbReference type="EMBL" id="WIOL01000009">
    <property type="protein sequence ID" value="MQT18645.1"/>
    <property type="molecule type" value="Genomic_DNA"/>
</dbReference>
<dbReference type="InterPro" id="IPR029063">
    <property type="entry name" value="SAM-dependent_MTases_sf"/>
</dbReference>
<evidence type="ECO:0000256" key="3">
    <source>
        <dbReference type="ARBA" id="ARBA00030757"/>
    </source>
</evidence>